<gene>
    <name evidence="2" type="ORF">B4U80_13264</name>
</gene>
<evidence type="ECO:0000256" key="1">
    <source>
        <dbReference type="SAM" id="Phobius"/>
    </source>
</evidence>
<accession>A0A443S9F7</accession>
<dbReference type="AlphaFoldDB" id="A0A443S9F7"/>
<proteinExistence type="predicted"/>
<dbReference type="InterPro" id="IPR032675">
    <property type="entry name" value="LRR_dom_sf"/>
</dbReference>
<evidence type="ECO:0000313" key="2">
    <source>
        <dbReference type="EMBL" id="RWS24140.1"/>
    </source>
</evidence>
<keyword evidence="3" id="KW-1185">Reference proteome</keyword>
<organism evidence="2 3">
    <name type="scientific">Leptotrombidium deliense</name>
    <dbReference type="NCBI Taxonomy" id="299467"/>
    <lineage>
        <taxon>Eukaryota</taxon>
        <taxon>Metazoa</taxon>
        <taxon>Ecdysozoa</taxon>
        <taxon>Arthropoda</taxon>
        <taxon>Chelicerata</taxon>
        <taxon>Arachnida</taxon>
        <taxon>Acari</taxon>
        <taxon>Acariformes</taxon>
        <taxon>Trombidiformes</taxon>
        <taxon>Prostigmata</taxon>
        <taxon>Anystina</taxon>
        <taxon>Parasitengona</taxon>
        <taxon>Trombiculoidea</taxon>
        <taxon>Trombiculidae</taxon>
        <taxon>Leptotrombidium</taxon>
    </lineage>
</organism>
<keyword evidence="1" id="KW-0812">Transmembrane</keyword>
<evidence type="ECO:0000313" key="3">
    <source>
        <dbReference type="Proteomes" id="UP000288716"/>
    </source>
</evidence>
<dbReference type="VEuPathDB" id="VectorBase:LDEU007900"/>
<dbReference type="Proteomes" id="UP000288716">
    <property type="component" value="Unassembled WGS sequence"/>
</dbReference>
<name>A0A443S9F7_9ACAR</name>
<reference evidence="2 3" key="1">
    <citation type="journal article" date="2018" name="Gigascience">
        <title>Genomes of trombidid mites reveal novel predicted allergens and laterally-transferred genes associated with secondary metabolism.</title>
        <authorList>
            <person name="Dong X."/>
            <person name="Chaisiri K."/>
            <person name="Xia D."/>
            <person name="Armstrong S.D."/>
            <person name="Fang Y."/>
            <person name="Donnelly M.J."/>
            <person name="Kadowaki T."/>
            <person name="McGarry J.W."/>
            <person name="Darby A.C."/>
            <person name="Makepeace B.L."/>
        </authorList>
    </citation>
    <scope>NUCLEOTIDE SEQUENCE [LARGE SCALE GENOMIC DNA]</scope>
    <source>
        <strain evidence="2">UoL-UT</strain>
    </source>
</reference>
<dbReference type="SUPFAM" id="SSF52047">
    <property type="entry name" value="RNI-like"/>
    <property type="match status" value="1"/>
</dbReference>
<dbReference type="Gene3D" id="3.80.10.10">
    <property type="entry name" value="Ribonuclease Inhibitor"/>
    <property type="match status" value="2"/>
</dbReference>
<feature type="transmembrane region" description="Helical" evidence="1">
    <location>
        <begin position="41"/>
        <end position="62"/>
    </location>
</feature>
<comment type="caution">
    <text evidence="2">The sequence shown here is derived from an EMBL/GenBank/DDBJ whole genome shotgun (WGS) entry which is preliminary data.</text>
</comment>
<keyword evidence="1" id="KW-1133">Transmembrane helix</keyword>
<sequence>MKLQADKMLNLRHNVLIIGDIEDGITIFRSSFKRHLDFLSVLYSNIAFLLIGTSTVPLKLILKTFHSKFLKLKKLKIYDINCGKEVCQLIAEVFPYLKQLTLIDLDSNDENIKIILDNLNLERLSIQGVYWLTGEFVNSIGESVKTLKYKEINMKEYKGETVLASLDWSLVNKVLSITRLDLKVKGLEDDFFVSLSKLTPNLKSLVFDGDALHNLSHLKLPLSDLSLKILGEFSVPNQITEPMTSVKTLDLELWIKEDICRDLINLLSAFPSIENLSFFNYSGFFSFKKKFLKVLGEMKNLQKFTFKDCRDEERLFFRFPNGQRYNVLLRAIDWLDKVKEFNFEVDAFSKIFCTELVAALQFHAEQRPDQQINITFRVYGRDCSNFIKKAPGYPPNFTVEIDYW</sequence>
<keyword evidence="1" id="KW-0472">Membrane</keyword>
<protein>
    <submittedName>
        <fullName evidence="2">Uncharacterized protein</fullName>
    </submittedName>
</protein>
<dbReference type="EMBL" id="NCKV01005313">
    <property type="protein sequence ID" value="RWS24140.1"/>
    <property type="molecule type" value="Genomic_DNA"/>
</dbReference>